<gene>
    <name evidence="2" type="ORF">PCANC_08716</name>
</gene>
<feature type="compositionally biased region" description="Acidic residues" evidence="1">
    <location>
        <begin position="28"/>
        <end position="42"/>
    </location>
</feature>
<dbReference type="AlphaFoldDB" id="A0A2N5VS90"/>
<evidence type="ECO:0000313" key="2">
    <source>
        <dbReference type="EMBL" id="PLW52861.1"/>
    </source>
</evidence>
<dbReference type="Proteomes" id="UP000235388">
    <property type="component" value="Unassembled WGS sequence"/>
</dbReference>
<organism evidence="2 3">
    <name type="scientific">Puccinia coronata f. sp. avenae</name>
    <dbReference type="NCBI Taxonomy" id="200324"/>
    <lineage>
        <taxon>Eukaryota</taxon>
        <taxon>Fungi</taxon>
        <taxon>Dikarya</taxon>
        <taxon>Basidiomycota</taxon>
        <taxon>Pucciniomycotina</taxon>
        <taxon>Pucciniomycetes</taxon>
        <taxon>Pucciniales</taxon>
        <taxon>Pucciniaceae</taxon>
        <taxon>Puccinia</taxon>
    </lineage>
</organism>
<comment type="caution">
    <text evidence="2">The sequence shown here is derived from an EMBL/GenBank/DDBJ whole genome shotgun (WGS) entry which is preliminary data.</text>
</comment>
<proteinExistence type="predicted"/>
<sequence length="57" mass="6567">MLNQKLKPRMINRTAKRSRLLKALFGSDSEDDEDNDDEEINDFLEGSNDDGPKIRSQ</sequence>
<protein>
    <submittedName>
        <fullName evidence="2">Uncharacterized protein</fullName>
    </submittedName>
</protein>
<accession>A0A2N5VS90</accession>
<dbReference type="EMBL" id="PGCJ01000072">
    <property type="protein sequence ID" value="PLW52861.1"/>
    <property type="molecule type" value="Genomic_DNA"/>
</dbReference>
<reference evidence="2 3" key="1">
    <citation type="submission" date="2017-11" db="EMBL/GenBank/DDBJ databases">
        <title>De novo assembly and phasing of dikaryotic genomes from two isolates of Puccinia coronata f. sp. avenae, the causal agent of oat crown rust.</title>
        <authorList>
            <person name="Miller M.E."/>
            <person name="Zhang Y."/>
            <person name="Omidvar V."/>
            <person name="Sperschneider J."/>
            <person name="Schwessinger B."/>
            <person name="Raley C."/>
            <person name="Palmer J.M."/>
            <person name="Garnica D."/>
            <person name="Upadhyaya N."/>
            <person name="Rathjen J."/>
            <person name="Taylor J.M."/>
            <person name="Park R.F."/>
            <person name="Dodds P.N."/>
            <person name="Hirsch C.D."/>
            <person name="Kianian S.F."/>
            <person name="Figueroa M."/>
        </authorList>
    </citation>
    <scope>NUCLEOTIDE SEQUENCE [LARGE SCALE GENOMIC DNA]</scope>
    <source>
        <strain evidence="2">12NC29</strain>
    </source>
</reference>
<evidence type="ECO:0000313" key="3">
    <source>
        <dbReference type="Proteomes" id="UP000235388"/>
    </source>
</evidence>
<evidence type="ECO:0000256" key="1">
    <source>
        <dbReference type="SAM" id="MobiDB-lite"/>
    </source>
</evidence>
<name>A0A2N5VS90_9BASI</name>
<keyword evidence="3" id="KW-1185">Reference proteome</keyword>
<feature type="region of interest" description="Disordered" evidence="1">
    <location>
        <begin position="24"/>
        <end position="57"/>
    </location>
</feature>